<keyword evidence="5 15" id="KW-0808">Transferase</keyword>
<evidence type="ECO:0000256" key="1">
    <source>
        <dbReference type="ARBA" id="ARBA00000900"/>
    </source>
</evidence>
<feature type="coiled-coil region" evidence="16">
    <location>
        <begin position="615"/>
        <end position="677"/>
    </location>
</feature>
<organism evidence="20">
    <name type="scientific">Laccaria bicolor (strain S238N-H82 / ATCC MYA-4686)</name>
    <name type="common">Bicoloured deceiver</name>
    <name type="synonym">Laccaria laccata var. bicolor</name>
    <dbReference type="NCBI Taxonomy" id="486041"/>
    <lineage>
        <taxon>Eukaryota</taxon>
        <taxon>Fungi</taxon>
        <taxon>Dikarya</taxon>
        <taxon>Basidiomycota</taxon>
        <taxon>Agaricomycotina</taxon>
        <taxon>Agaricomycetes</taxon>
        <taxon>Agaricomycetidae</taxon>
        <taxon>Agaricales</taxon>
        <taxon>Agaricineae</taxon>
        <taxon>Hydnangiaceae</taxon>
        <taxon>Laccaria</taxon>
    </lineage>
</organism>
<dbReference type="STRING" id="486041.B0D0T5"/>
<accession>B0D0T5</accession>
<dbReference type="InterPro" id="IPR017907">
    <property type="entry name" value="Znf_RING_CS"/>
</dbReference>
<evidence type="ECO:0000256" key="11">
    <source>
        <dbReference type="ARBA" id="ARBA00023054"/>
    </source>
</evidence>
<evidence type="ECO:0000256" key="9">
    <source>
        <dbReference type="ARBA" id="ARBA00022833"/>
    </source>
</evidence>
<dbReference type="UniPathway" id="UPA00143"/>
<evidence type="ECO:0000256" key="8">
    <source>
        <dbReference type="ARBA" id="ARBA00022786"/>
    </source>
</evidence>
<evidence type="ECO:0000256" key="2">
    <source>
        <dbReference type="ARBA" id="ARBA00004123"/>
    </source>
</evidence>
<dbReference type="GO" id="GO:0006325">
    <property type="term" value="P:chromatin organization"/>
    <property type="evidence" value="ECO:0007669"/>
    <property type="project" value="UniProtKB-KW"/>
</dbReference>
<feature type="coiled-coil region" evidence="16">
    <location>
        <begin position="706"/>
        <end position="744"/>
    </location>
</feature>
<comment type="function">
    <text evidence="13">E3 ubiquitin-protein ligase that mediates monoubiquitination of histone H2B to form H2BK123ub1. H2BK123ub1 gives a specific tag for epigenetic transcriptional activation and is also a prerequisite for H3K4me and H3K79me formation.</text>
</comment>
<dbReference type="KEGG" id="lbc:LACBIDRAFT_313776"/>
<evidence type="ECO:0000256" key="5">
    <source>
        <dbReference type="ARBA" id="ARBA00022679"/>
    </source>
</evidence>
<dbReference type="EC" id="2.3.2.27" evidence="15"/>
<evidence type="ECO:0000256" key="13">
    <source>
        <dbReference type="ARBA" id="ARBA00059679"/>
    </source>
</evidence>
<comment type="pathway">
    <text evidence="3 15">Protein modification; protein ubiquitination.</text>
</comment>
<dbReference type="GeneID" id="6073185"/>
<dbReference type="PANTHER" id="PTHR23163">
    <property type="entry name" value="RING FINGER PROTEIN-RELATED"/>
    <property type="match status" value="1"/>
</dbReference>
<dbReference type="GO" id="GO:0016567">
    <property type="term" value="P:protein ubiquitination"/>
    <property type="evidence" value="ECO:0007669"/>
    <property type="project" value="UniProtKB-UniRule"/>
</dbReference>
<keyword evidence="8 15" id="KW-0833">Ubl conjugation pathway</keyword>
<keyword evidence="11 15" id="KW-0175">Coiled coil</keyword>
<evidence type="ECO:0000256" key="16">
    <source>
        <dbReference type="SAM" id="Coils"/>
    </source>
</evidence>
<keyword evidence="20" id="KW-1185">Reference proteome</keyword>
<feature type="region of interest" description="Disordered" evidence="17">
    <location>
        <begin position="1"/>
        <end position="46"/>
    </location>
</feature>
<sequence>MESRKRPLTDDIDTSVAKKRILTGSNGSPHVNGVAAEQDEPGPGDNLELFRKEAIYRRMKHYSRENERNQLRIDELERRKNTCEAGLAAMSACWAQLVEAIRLLIKPNDLPQVNIDAKGIFDLSIHIEDDNIPELATALGDTVNATQALVTKFVQLGGDSWSQALQGDAFVGCQKAQTECVSLRSQINLMRLELQDCATQRDSYHDALIAAENRFERSLSGTVVALEARAPPEKGASNGEKEDTQRKPSSPAVVPQPSLKQHMHDVSELEALQDLLKSRENKIIELERETAILRDEKTILQLELKSPSLEHITESPYYKVLLDHASMLEADISKKDAEIGKLSSDRYQLLESRREWEEGILASSTQVQQEVKAMLAKRDNENARLREQREQQAAELNERKHKDSVKLASLQELKTLVDSRSERILVLQSELSRTKAHLAANTGIEDVMLFFLGGNVADRQFIETLRDQKLQAEARATALERALSAYQADHPDISQYIRAHADMVEKLSETTSQLEKYRRVYGDRSALPLDVSKLVEELSKKEAELERLRLVEVYHTESEKSLFAELEKLSTAWEALDRQVKNKVFDLSSLEDRLSRSSVEKAKSDNKFFAAMRDKEAIETERKNLSRTIEKQGKAVDRFTDAEKSMRAQAGVMEKENVLLKKTVDVLNSRVEQLEKETFECRSLAEAERKKAQEFFSLVSEREKSLIQKRSELRIVEEEYTRSKKELERQRKEAVADASIKRSESENGEDYRKLVLCTTCCQNFRSVIITKCLHTFCKPCVDARISTRQRKCPACNIPFAQSDVQSFFFQ</sequence>
<dbReference type="SUPFAM" id="SSF57850">
    <property type="entry name" value="RING/U-box"/>
    <property type="match status" value="1"/>
</dbReference>
<keyword evidence="10 15" id="KW-0156">Chromatin regulator</keyword>
<dbReference type="PANTHER" id="PTHR23163:SF0">
    <property type="entry name" value="E3 UBIQUITIN-PROTEIN LIGASE BRE1"/>
    <property type="match status" value="1"/>
</dbReference>
<dbReference type="CDD" id="cd16499">
    <property type="entry name" value="RING-HC_Bre1-like"/>
    <property type="match status" value="1"/>
</dbReference>
<dbReference type="FunCoup" id="B0D0T5">
    <property type="interactions" value="226"/>
</dbReference>
<dbReference type="AlphaFoldDB" id="B0D0T5"/>
<evidence type="ECO:0000256" key="10">
    <source>
        <dbReference type="ARBA" id="ARBA00022853"/>
    </source>
</evidence>
<feature type="coiled-coil region" evidence="16">
    <location>
        <begin position="269"/>
        <end position="303"/>
    </location>
</feature>
<dbReference type="SMART" id="SM00184">
    <property type="entry name" value="RING"/>
    <property type="match status" value="1"/>
</dbReference>
<evidence type="ECO:0000313" key="19">
    <source>
        <dbReference type="EMBL" id="EDR11876.1"/>
    </source>
</evidence>
<evidence type="ECO:0000256" key="6">
    <source>
        <dbReference type="ARBA" id="ARBA00022723"/>
    </source>
</evidence>
<dbReference type="RefSeq" id="XP_001877773.1">
    <property type="nucleotide sequence ID" value="XM_001877738.1"/>
</dbReference>
<dbReference type="Gene3D" id="3.30.40.10">
    <property type="entry name" value="Zinc/RING finger domain, C3HC4 (zinc finger)"/>
    <property type="match status" value="1"/>
</dbReference>
<keyword evidence="12 15" id="KW-0539">Nucleus</keyword>
<dbReference type="EMBL" id="DS547095">
    <property type="protein sequence ID" value="EDR11876.1"/>
    <property type="molecule type" value="Genomic_DNA"/>
</dbReference>
<evidence type="ECO:0000256" key="12">
    <source>
        <dbReference type="ARBA" id="ARBA00023242"/>
    </source>
</evidence>
<dbReference type="GO" id="GO:0033503">
    <property type="term" value="C:HULC complex"/>
    <property type="evidence" value="ECO:0007669"/>
    <property type="project" value="TreeGrafter"/>
</dbReference>
<dbReference type="PROSITE" id="PS00518">
    <property type="entry name" value="ZF_RING_1"/>
    <property type="match status" value="1"/>
</dbReference>
<dbReference type="HOGENOM" id="CLU_019713_0_0_1"/>
<dbReference type="Pfam" id="PF00097">
    <property type="entry name" value="zf-C3HC4"/>
    <property type="match status" value="1"/>
</dbReference>
<evidence type="ECO:0000256" key="14">
    <source>
        <dbReference type="PROSITE-ProRule" id="PRU00175"/>
    </source>
</evidence>
<proteinExistence type="inferred from homology"/>
<dbReference type="InterPro" id="IPR058643">
    <property type="entry name" value="BRE1-like_CC"/>
</dbReference>
<dbReference type="Pfam" id="PF08647">
    <property type="entry name" value="BRE1"/>
    <property type="match status" value="1"/>
</dbReference>
<dbReference type="InterPro" id="IPR013956">
    <property type="entry name" value="E3_ubiquit_lig_Bre1"/>
</dbReference>
<dbReference type="GO" id="GO:0061630">
    <property type="term" value="F:ubiquitin protein ligase activity"/>
    <property type="evidence" value="ECO:0007669"/>
    <property type="project" value="UniProtKB-EC"/>
</dbReference>
<dbReference type="InterPro" id="IPR018957">
    <property type="entry name" value="Znf_C3HC4_RING-type"/>
</dbReference>
<dbReference type="OrthoDB" id="10266039at2759"/>
<evidence type="ECO:0000256" key="7">
    <source>
        <dbReference type="ARBA" id="ARBA00022771"/>
    </source>
</evidence>
<dbReference type="InParanoid" id="B0D0T5"/>
<gene>
    <name evidence="19" type="ORF">LACBIDRAFT_313776</name>
</gene>
<evidence type="ECO:0000256" key="3">
    <source>
        <dbReference type="ARBA" id="ARBA00004906"/>
    </source>
</evidence>
<feature type="region of interest" description="Disordered" evidence="17">
    <location>
        <begin position="226"/>
        <end position="261"/>
    </location>
</feature>
<dbReference type="GO" id="GO:0005634">
    <property type="term" value="C:nucleus"/>
    <property type="evidence" value="ECO:0007669"/>
    <property type="project" value="UniProtKB-SubCell"/>
</dbReference>
<evidence type="ECO:0000259" key="18">
    <source>
        <dbReference type="PROSITE" id="PS50089"/>
    </source>
</evidence>
<feature type="coiled-coil region" evidence="16">
    <location>
        <begin position="462"/>
        <end position="489"/>
    </location>
</feature>
<dbReference type="GO" id="GO:0008270">
    <property type="term" value="F:zinc ion binding"/>
    <property type="evidence" value="ECO:0007669"/>
    <property type="project" value="UniProtKB-KW"/>
</dbReference>
<reference evidence="19 20" key="1">
    <citation type="journal article" date="2008" name="Nature">
        <title>The genome of Laccaria bicolor provides insights into mycorrhizal symbiosis.</title>
        <authorList>
            <person name="Martin F."/>
            <person name="Aerts A."/>
            <person name="Ahren D."/>
            <person name="Brun A."/>
            <person name="Danchin E.G.J."/>
            <person name="Duchaussoy F."/>
            <person name="Gibon J."/>
            <person name="Kohler A."/>
            <person name="Lindquist E."/>
            <person name="Pereda V."/>
            <person name="Salamov A."/>
            <person name="Shapiro H.J."/>
            <person name="Wuyts J."/>
            <person name="Blaudez D."/>
            <person name="Buee M."/>
            <person name="Brokstein P."/>
            <person name="Canbaeck B."/>
            <person name="Cohen D."/>
            <person name="Courty P.E."/>
            <person name="Coutinho P.M."/>
            <person name="Delaruelle C."/>
            <person name="Detter J.C."/>
            <person name="Deveau A."/>
            <person name="DiFazio S."/>
            <person name="Duplessis S."/>
            <person name="Fraissinet-Tachet L."/>
            <person name="Lucic E."/>
            <person name="Frey-Klett P."/>
            <person name="Fourrey C."/>
            <person name="Feussner I."/>
            <person name="Gay G."/>
            <person name="Grimwood J."/>
            <person name="Hoegger P.J."/>
            <person name="Jain P."/>
            <person name="Kilaru S."/>
            <person name="Labbe J."/>
            <person name="Lin Y.C."/>
            <person name="Legue V."/>
            <person name="Le Tacon F."/>
            <person name="Marmeisse R."/>
            <person name="Melayah D."/>
            <person name="Montanini B."/>
            <person name="Muratet M."/>
            <person name="Nehls U."/>
            <person name="Niculita-Hirzel H."/>
            <person name="Oudot-Le Secq M.P."/>
            <person name="Peter M."/>
            <person name="Quesneville H."/>
            <person name="Rajashekar B."/>
            <person name="Reich M."/>
            <person name="Rouhier N."/>
            <person name="Schmutz J."/>
            <person name="Yin T."/>
            <person name="Chalot M."/>
            <person name="Henrissat B."/>
            <person name="Kuees U."/>
            <person name="Lucas S."/>
            <person name="Van de Peer Y."/>
            <person name="Podila G.K."/>
            <person name="Polle A."/>
            <person name="Pukkila P.J."/>
            <person name="Richardson P.M."/>
            <person name="Rouze P."/>
            <person name="Sanders I.R."/>
            <person name="Stajich J.E."/>
            <person name="Tunlid A."/>
            <person name="Tuskan G."/>
            <person name="Grigoriev I.V."/>
        </authorList>
    </citation>
    <scope>NUCLEOTIDE SEQUENCE [LARGE SCALE GENOMIC DNA]</scope>
    <source>
        <strain evidence="20">S238N-H82 / ATCC MYA-4686</strain>
    </source>
</reference>
<dbReference type="InterPro" id="IPR013083">
    <property type="entry name" value="Znf_RING/FYVE/PHD"/>
</dbReference>
<comment type="subcellular location">
    <subcellularLocation>
        <location evidence="2 15">Nucleus</location>
    </subcellularLocation>
</comment>
<evidence type="ECO:0000256" key="17">
    <source>
        <dbReference type="SAM" id="MobiDB-lite"/>
    </source>
</evidence>
<evidence type="ECO:0000313" key="20">
    <source>
        <dbReference type="Proteomes" id="UP000001194"/>
    </source>
</evidence>
<protein>
    <recommendedName>
        <fullName evidence="15">E3 ubiquitin protein ligase</fullName>
        <ecNumber evidence="15">2.3.2.27</ecNumber>
    </recommendedName>
</protein>
<keyword evidence="6 15" id="KW-0479">Metal-binding</keyword>
<evidence type="ECO:0000256" key="4">
    <source>
        <dbReference type="ARBA" id="ARBA00005555"/>
    </source>
</evidence>
<comment type="catalytic activity">
    <reaction evidence="1 15">
        <text>S-ubiquitinyl-[E2 ubiquitin-conjugating enzyme]-L-cysteine + [acceptor protein]-L-lysine = [E2 ubiquitin-conjugating enzyme]-L-cysteine + N(6)-ubiquitinyl-[acceptor protein]-L-lysine.</text>
        <dbReference type="EC" id="2.3.2.27"/>
    </reaction>
</comment>
<evidence type="ECO:0000256" key="15">
    <source>
        <dbReference type="RuleBase" id="RU365038"/>
    </source>
</evidence>
<feature type="coiled-coil region" evidence="16">
    <location>
        <begin position="371"/>
        <end position="402"/>
    </location>
</feature>
<keyword evidence="9 15" id="KW-0862">Zinc</keyword>
<keyword evidence="7 14" id="KW-0863">Zinc-finger</keyword>
<feature type="domain" description="RING-type" evidence="18">
    <location>
        <begin position="757"/>
        <end position="796"/>
    </location>
</feature>
<dbReference type="Pfam" id="PF26095">
    <property type="entry name" value="CC_Bre1"/>
    <property type="match status" value="1"/>
</dbReference>
<dbReference type="Proteomes" id="UP000001194">
    <property type="component" value="Unassembled WGS sequence"/>
</dbReference>
<dbReference type="PROSITE" id="PS50089">
    <property type="entry name" value="ZF_RING_2"/>
    <property type="match status" value="1"/>
</dbReference>
<comment type="similarity">
    <text evidence="4 15">Belongs to the BRE1 family.</text>
</comment>
<name>B0D0T5_LACBS</name>
<dbReference type="InterPro" id="IPR001841">
    <property type="entry name" value="Znf_RING"/>
</dbReference>